<comment type="caution">
    <text evidence="2">The sequence shown here is derived from an EMBL/GenBank/DDBJ whole genome shotgun (WGS) entry which is preliminary data.</text>
</comment>
<proteinExistence type="predicted"/>
<accession>A0AAD1XXT5</accession>
<sequence length="173" mass="20088">MSLLATPEHSNTKHFLSVCNDTQTSWRNKILEDEQLVNDYISNTINDAKTARERIISDISRSRDLRKKAEKLLEHQPRPKVHLKANSINSTRTVSCSCSRDCRNRHTSVKIVPSLNLKLSSKLSEDKKEPKELKPFPFFYRRNMRAYMPTASSLSKSKNPRKLSKITNRSFHF</sequence>
<name>A0AAD1XXT5_EUPCR</name>
<feature type="region of interest" description="Disordered" evidence="1">
    <location>
        <begin position="150"/>
        <end position="173"/>
    </location>
</feature>
<evidence type="ECO:0000313" key="3">
    <source>
        <dbReference type="Proteomes" id="UP001295684"/>
    </source>
</evidence>
<evidence type="ECO:0000313" key="2">
    <source>
        <dbReference type="EMBL" id="CAI2381478.1"/>
    </source>
</evidence>
<keyword evidence="3" id="KW-1185">Reference proteome</keyword>
<organism evidence="2 3">
    <name type="scientific">Euplotes crassus</name>
    <dbReference type="NCBI Taxonomy" id="5936"/>
    <lineage>
        <taxon>Eukaryota</taxon>
        <taxon>Sar</taxon>
        <taxon>Alveolata</taxon>
        <taxon>Ciliophora</taxon>
        <taxon>Intramacronucleata</taxon>
        <taxon>Spirotrichea</taxon>
        <taxon>Hypotrichia</taxon>
        <taxon>Euplotida</taxon>
        <taxon>Euplotidae</taxon>
        <taxon>Moneuplotes</taxon>
    </lineage>
</organism>
<protein>
    <submittedName>
        <fullName evidence="2">Uncharacterized protein</fullName>
    </submittedName>
</protein>
<dbReference type="AlphaFoldDB" id="A0AAD1XXT5"/>
<gene>
    <name evidence="2" type="ORF">ECRASSUSDP1_LOCUS22934</name>
</gene>
<dbReference type="Proteomes" id="UP001295684">
    <property type="component" value="Unassembled WGS sequence"/>
</dbReference>
<reference evidence="2" key="1">
    <citation type="submission" date="2023-07" db="EMBL/GenBank/DDBJ databases">
        <authorList>
            <consortium name="AG Swart"/>
            <person name="Singh M."/>
            <person name="Singh A."/>
            <person name="Seah K."/>
            <person name="Emmerich C."/>
        </authorList>
    </citation>
    <scope>NUCLEOTIDE SEQUENCE</scope>
    <source>
        <strain evidence="2">DP1</strain>
    </source>
</reference>
<dbReference type="EMBL" id="CAMPGE010023552">
    <property type="protein sequence ID" value="CAI2381478.1"/>
    <property type="molecule type" value="Genomic_DNA"/>
</dbReference>
<evidence type="ECO:0000256" key="1">
    <source>
        <dbReference type="SAM" id="MobiDB-lite"/>
    </source>
</evidence>